<feature type="domain" description="O-antigen ligase-related" evidence="6">
    <location>
        <begin position="38"/>
        <end position="175"/>
    </location>
</feature>
<sequence length="243" mass="27780">IYNIPSKNQVGPIIATALLLSICMLFRKSKIDILLFLCTILLFVSLLVIRNRSGIVGVMIVFAFFVVKNTKKLKKSTIVFSSIVLLGLVFLVLSPIGGNIFEYVYASLFSNYNVHDIDSISAGRINTYKEGLDYIRENIFFGSITSVQPYANTILPHNYVINKLVQLGYIGASPFILFYLYLWFFFFKYSHNKNYSPWILGLGLIVSLFEYTYPFGPGVSQFMLWFLLGQEFSQNKNRSEENN</sequence>
<dbReference type="Proteomes" id="UP000557857">
    <property type="component" value="Unassembled WGS sequence"/>
</dbReference>
<reference evidence="7 8" key="1">
    <citation type="submission" date="2020-04" db="EMBL/GenBank/DDBJ databases">
        <authorList>
            <person name="Abaymova A."/>
            <person name="Teymurazov M."/>
            <person name="Tazyna O."/>
            <person name="Chatushin Y."/>
            <person name="Svetoch E."/>
            <person name="Pereligyn V."/>
            <person name="Pohylenko V."/>
            <person name="Platonov M."/>
            <person name="Kartsev N."/>
            <person name="Skryabin Y."/>
            <person name="Sizova A."/>
            <person name="Solomentsev V."/>
            <person name="Kislichkina A."/>
            <person name="Bogun A."/>
        </authorList>
    </citation>
    <scope>NUCLEOTIDE SEQUENCE [LARGE SCALE GENOMIC DNA]</scope>
    <source>
        <strain evidence="8">SCPM-O-B-8398 (E28)</strain>
    </source>
</reference>
<feature type="transmembrane region" description="Helical" evidence="5">
    <location>
        <begin position="198"/>
        <end position="216"/>
    </location>
</feature>
<dbReference type="GO" id="GO:0016874">
    <property type="term" value="F:ligase activity"/>
    <property type="evidence" value="ECO:0007669"/>
    <property type="project" value="UniProtKB-KW"/>
</dbReference>
<dbReference type="GO" id="GO:0016020">
    <property type="term" value="C:membrane"/>
    <property type="evidence" value="ECO:0007669"/>
    <property type="project" value="UniProtKB-SubCell"/>
</dbReference>
<comment type="caution">
    <text evidence="7">The sequence shown here is derived from an EMBL/GenBank/DDBJ whole genome shotgun (WGS) entry which is preliminary data.</text>
</comment>
<organism evidence="7 8">
    <name type="scientific">Enterococcus mundtii</name>
    <dbReference type="NCBI Taxonomy" id="53346"/>
    <lineage>
        <taxon>Bacteria</taxon>
        <taxon>Bacillati</taxon>
        <taxon>Bacillota</taxon>
        <taxon>Bacilli</taxon>
        <taxon>Lactobacillales</taxon>
        <taxon>Enterococcaceae</taxon>
        <taxon>Enterococcus</taxon>
    </lineage>
</organism>
<comment type="subcellular location">
    <subcellularLocation>
        <location evidence="1">Membrane</location>
        <topology evidence="1">Multi-pass membrane protein</topology>
    </subcellularLocation>
</comment>
<dbReference type="InterPro" id="IPR051533">
    <property type="entry name" value="WaaL-like"/>
</dbReference>
<dbReference type="AlphaFoldDB" id="A0A848MX70"/>
<evidence type="ECO:0000256" key="2">
    <source>
        <dbReference type="ARBA" id="ARBA00022692"/>
    </source>
</evidence>
<keyword evidence="4 5" id="KW-0472">Membrane</keyword>
<protein>
    <submittedName>
        <fullName evidence="7">O-antigen ligase family protein</fullName>
    </submittedName>
</protein>
<gene>
    <name evidence="7" type="ORF">HI921_10390</name>
</gene>
<evidence type="ECO:0000313" key="8">
    <source>
        <dbReference type="Proteomes" id="UP000557857"/>
    </source>
</evidence>
<evidence type="ECO:0000256" key="4">
    <source>
        <dbReference type="ARBA" id="ARBA00023136"/>
    </source>
</evidence>
<dbReference type="InterPro" id="IPR007016">
    <property type="entry name" value="O-antigen_ligase-rel_domated"/>
</dbReference>
<feature type="transmembrane region" description="Helical" evidence="5">
    <location>
        <begin position="167"/>
        <end position="186"/>
    </location>
</feature>
<dbReference type="EMBL" id="JABCAG010000030">
    <property type="protein sequence ID" value="NMP58862.1"/>
    <property type="molecule type" value="Genomic_DNA"/>
</dbReference>
<evidence type="ECO:0000313" key="7">
    <source>
        <dbReference type="EMBL" id="NMP58862.1"/>
    </source>
</evidence>
<feature type="transmembrane region" description="Helical" evidence="5">
    <location>
        <begin position="6"/>
        <end position="26"/>
    </location>
</feature>
<feature type="transmembrane region" description="Helical" evidence="5">
    <location>
        <begin position="33"/>
        <end position="49"/>
    </location>
</feature>
<evidence type="ECO:0000256" key="5">
    <source>
        <dbReference type="SAM" id="Phobius"/>
    </source>
</evidence>
<evidence type="ECO:0000256" key="3">
    <source>
        <dbReference type="ARBA" id="ARBA00022989"/>
    </source>
</evidence>
<evidence type="ECO:0000256" key="1">
    <source>
        <dbReference type="ARBA" id="ARBA00004141"/>
    </source>
</evidence>
<keyword evidence="7" id="KW-0436">Ligase</keyword>
<dbReference type="Pfam" id="PF04932">
    <property type="entry name" value="Wzy_C"/>
    <property type="match status" value="1"/>
</dbReference>
<dbReference type="RefSeq" id="WP_211197062.1">
    <property type="nucleotide sequence ID" value="NZ_JABCAG010000030.1"/>
</dbReference>
<feature type="transmembrane region" description="Helical" evidence="5">
    <location>
        <begin position="78"/>
        <end position="101"/>
    </location>
</feature>
<name>A0A848MX70_ENTMU</name>
<dbReference type="PANTHER" id="PTHR37422:SF13">
    <property type="entry name" value="LIPOPOLYSACCHARIDE BIOSYNTHESIS PROTEIN PA4999-RELATED"/>
    <property type="match status" value="1"/>
</dbReference>
<dbReference type="PANTHER" id="PTHR37422">
    <property type="entry name" value="TEICHURONIC ACID BIOSYNTHESIS PROTEIN TUAE"/>
    <property type="match status" value="1"/>
</dbReference>
<accession>A0A848MX70</accession>
<evidence type="ECO:0000259" key="6">
    <source>
        <dbReference type="Pfam" id="PF04932"/>
    </source>
</evidence>
<proteinExistence type="predicted"/>
<feature type="non-terminal residue" evidence="7">
    <location>
        <position position="1"/>
    </location>
</feature>
<feature type="transmembrane region" description="Helical" evidence="5">
    <location>
        <begin position="55"/>
        <end position="71"/>
    </location>
</feature>
<keyword evidence="2 5" id="KW-0812">Transmembrane</keyword>
<keyword evidence="3 5" id="KW-1133">Transmembrane helix</keyword>